<feature type="domain" description="Amine oxidase" evidence="5">
    <location>
        <begin position="23"/>
        <end position="441"/>
    </location>
</feature>
<protein>
    <submittedName>
        <fullName evidence="6">FAD-dependent oxidoreductase</fullName>
    </submittedName>
</protein>
<dbReference type="SUPFAM" id="SSF51905">
    <property type="entry name" value="FAD/NAD(P)-binding domain"/>
    <property type="match status" value="1"/>
</dbReference>
<dbReference type="InterPro" id="IPR002937">
    <property type="entry name" value="Amino_oxidase"/>
</dbReference>
<evidence type="ECO:0000256" key="3">
    <source>
        <dbReference type="ARBA" id="ARBA00023002"/>
    </source>
</evidence>
<dbReference type="Proteomes" id="UP000620075">
    <property type="component" value="Unassembled WGS sequence"/>
</dbReference>
<dbReference type="Pfam" id="PF01593">
    <property type="entry name" value="Amino_oxidase"/>
    <property type="match status" value="1"/>
</dbReference>
<dbReference type="AlphaFoldDB" id="A0A934K990"/>
<dbReference type="InterPro" id="IPR036188">
    <property type="entry name" value="FAD/NAD-bd_sf"/>
</dbReference>
<dbReference type="Gene3D" id="3.50.50.60">
    <property type="entry name" value="FAD/NAD(P)-binding domain"/>
    <property type="match status" value="1"/>
</dbReference>
<feature type="binding site" evidence="4">
    <location>
        <position position="417"/>
    </location>
    <ligand>
        <name>FAD</name>
        <dbReference type="ChEBI" id="CHEBI:57692"/>
    </ligand>
</feature>
<evidence type="ECO:0000259" key="5">
    <source>
        <dbReference type="Pfam" id="PF01593"/>
    </source>
</evidence>
<evidence type="ECO:0000313" key="6">
    <source>
        <dbReference type="EMBL" id="MBJ7602319.1"/>
    </source>
</evidence>
<organism evidence="6 7">
    <name type="scientific">Candidatus Dormiibacter inghamiae</name>
    <dbReference type="NCBI Taxonomy" id="3127013"/>
    <lineage>
        <taxon>Bacteria</taxon>
        <taxon>Bacillati</taxon>
        <taxon>Candidatus Dormiibacterota</taxon>
        <taxon>Candidatus Dormibacteria</taxon>
        <taxon>Candidatus Dormibacterales</taxon>
        <taxon>Candidatus Dormibacteraceae</taxon>
        <taxon>Candidatus Dormiibacter</taxon>
    </lineage>
</organism>
<evidence type="ECO:0000256" key="4">
    <source>
        <dbReference type="PIRSR" id="PIRSR601613-1"/>
    </source>
</evidence>
<dbReference type="RefSeq" id="WP_338176764.1">
    <property type="nucleotide sequence ID" value="NZ_JAEKNQ010000019.1"/>
</dbReference>
<gene>
    <name evidence="6" type="ORF">JF888_03875</name>
</gene>
<dbReference type="PRINTS" id="PR00757">
    <property type="entry name" value="AMINEOXDASEF"/>
</dbReference>
<evidence type="ECO:0000256" key="1">
    <source>
        <dbReference type="ARBA" id="ARBA00001974"/>
    </source>
</evidence>
<dbReference type="SUPFAM" id="SSF54373">
    <property type="entry name" value="FAD-linked reductases, C-terminal domain"/>
    <property type="match status" value="1"/>
</dbReference>
<dbReference type="PANTHER" id="PTHR43563">
    <property type="entry name" value="AMINE OXIDASE"/>
    <property type="match status" value="1"/>
</dbReference>
<feature type="binding site" evidence="4">
    <location>
        <position position="235"/>
    </location>
    <ligand>
        <name>FAD</name>
        <dbReference type="ChEBI" id="CHEBI:57692"/>
    </ligand>
</feature>
<proteinExistence type="inferred from homology"/>
<comment type="cofactor">
    <cofactor evidence="1">
        <name>FAD</name>
        <dbReference type="ChEBI" id="CHEBI:57692"/>
    </cofactor>
</comment>
<comment type="caution">
    <text evidence="6">The sequence shown here is derived from an EMBL/GenBank/DDBJ whole genome shotgun (WGS) entry which is preliminary data.</text>
</comment>
<feature type="binding site" evidence="4">
    <location>
        <begin position="43"/>
        <end position="44"/>
    </location>
    <ligand>
        <name>FAD</name>
        <dbReference type="ChEBI" id="CHEBI:57692"/>
    </ligand>
</feature>
<dbReference type="InterPro" id="IPR001613">
    <property type="entry name" value="Flavin_amine_oxidase"/>
</dbReference>
<name>A0A934K990_9BACT</name>
<accession>A0A934K990</accession>
<dbReference type="PANTHER" id="PTHR43563:SF1">
    <property type="entry name" value="AMINE OXIDASE [FLAVIN-CONTAINING] B"/>
    <property type="match status" value="1"/>
</dbReference>
<dbReference type="InterPro" id="IPR050703">
    <property type="entry name" value="Flavin_MAO"/>
</dbReference>
<reference evidence="6 7" key="1">
    <citation type="submission" date="2020-10" db="EMBL/GenBank/DDBJ databases">
        <title>Ca. Dormibacterota MAGs.</title>
        <authorList>
            <person name="Montgomery K."/>
        </authorList>
    </citation>
    <scope>NUCLEOTIDE SEQUENCE [LARGE SCALE GENOMIC DNA]</scope>
    <source>
        <strain evidence="6">SC8811_S16_3</strain>
    </source>
</reference>
<sequence length="449" mass="48229">MTDLIDEHEPPVAHDVIVIGAGVAGLTAARYLARAGLDVAVLEANDRVGGRTFNLSMHGSAAVEAGGMWVGPGQEAVLALAQELGVGTFPTPTGGDLMFYHDRTRRVVPPNTTPEVDAVIDEIDRLAAELPTGRPWEAPDARELDAMTLAGWLASRRLSEEVALRVVSTVAIGFGDPAAMSMLWLLMVVGSAGGMRKIGDIAGGAQERRLEGGAQRLSLLMAAELAARVVLDAPVTRIDHKQHGVVVAGGRRLWQADHAIVAMMPADVERIEFRPALPEARAALQRRWVGRRAIKAIAVYDRPFWRDEGLSGTVISDAHPITEVMEITPPDRDEGWLAILTNPTDLRTDVEVRDTLTAELVSLFGDKAATPRVFQSYNWWTNPWVSGCITELPAGVLSEVGHALREPVGAVHWAGTETADTWIGYIDGAVRSGRHAAHEVLAAITAARA</sequence>
<dbReference type="EMBL" id="JAEKNQ010000019">
    <property type="protein sequence ID" value="MBJ7602319.1"/>
    <property type="molecule type" value="Genomic_DNA"/>
</dbReference>
<dbReference type="GO" id="GO:0016491">
    <property type="term" value="F:oxidoreductase activity"/>
    <property type="evidence" value="ECO:0007669"/>
    <property type="project" value="UniProtKB-KW"/>
</dbReference>
<evidence type="ECO:0000256" key="2">
    <source>
        <dbReference type="ARBA" id="ARBA00005995"/>
    </source>
</evidence>
<evidence type="ECO:0000313" key="7">
    <source>
        <dbReference type="Proteomes" id="UP000620075"/>
    </source>
</evidence>
<comment type="similarity">
    <text evidence="2">Belongs to the flavin monoamine oxidase family.</text>
</comment>
<keyword evidence="3" id="KW-0560">Oxidoreductase</keyword>